<dbReference type="RefSeq" id="WP_216505070.1">
    <property type="nucleotide sequence ID" value="NZ_JAHMHJ010000001.1"/>
</dbReference>
<protein>
    <submittedName>
        <fullName evidence="1">Uncharacterized protein</fullName>
    </submittedName>
</protein>
<comment type="caution">
    <text evidence="1">The sequence shown here is derived from an EMBL/GenBank/DDBJ whole genome shotgun (WGS) entry which is preliminary data.</text>
</comment>
<dbReference type="EMBL" id="JAHMHK010000001">
    <property type="protein sequence ID" value="MBU4693314.1"/>
    <property type="molecule type" value="Genomic_DNA"/>
</dbReference>
<reference evidence="1" key="1">
    <citation type="submission" date="2021-06" db="EMBL/GenBank/DDBJ databases">
        <title>Novel Mycoplasma species detected in California sea lions (Zalophus californianus) from the USA.</title>
        <authorList>
            <person name="Volokhov D.V."/>
            <person name="Furtak V.A."/>
            <person name="Zagorodnyaya T.A."/>
        </authorList>
    </citation>
    <scope>NUCLEOTIDE SEQUENCE [LARGE SCALE GENOMIC DNA]</scope>
    <source>
        <strain evidence="1">CSL 4779</strain>
    </source>
</reference>
<keyword evidence="2" id="KW-1185">Reference proteome</keyword>
<name>A0ABS6DR02_9MOLU</name>
<sequence>MFDKQMHPTKGDHIKAIINKRLEKFIFNKNIGIINIQASKKFNSVAI</sequence>
<proteinExistence type="predicted"/>
<gene>
    <name evidence="1" type="ORF">KQ878_00235</name>
</gene>
<evidence type="ECO:0000313" key="1">
    <source>
        <dbReference type="EMBL" id="MBU4693314.1"/>
    </source>
</evidence>
<dbReference type="Proteomes" id="UP000812267">
    <property type="component" value="Unassembled WGS sequence"/>
</dbReference>
<organism evidence="1 2">
    <name type="scientific">Mycoplasma zalophidermidis</name>
    <dbReference type="NCBI Taxonomy" id="398174"/>
    <lineage>
        <taxon>Bacteria</taxon>
        <taxon>Bacillati</taxon>
        <taxon>Mycoplasmatota</taxon>
        <taxon>Mollicutes</taxon>
        <taxon>Mycoplasmataceae</taxon>
        <taxon>Mycoplasma</taxon>
    </lineage>
</organism>
<evidence type="ECO:0000313" key="2">
    <source>
        <dbReference type="Proteomes" id="UP000812267"/>
    </source>
</evidence>
<accession>A0ABS6DR02</accession>